<gene>
    <name evidence="1" type="ORF">NCTC13773_01571</name>
</gene>
<sequence>MTDKERLYIKLLIFSLKRTKEFILSQYDDVLAVQMSISGQEDFYMLTFCFRSLEPDFLGETIINPELKACYRRLIQKMKQLTTSKSLYNFAKNDIDDYILQLQSQLKKISQ</sequence>
<proteinExistence type="predicted"/>
<name>A0AA94SA45_9STRE</name>
<evidence type="ECO:0000313" key="2">
    <source>
        <dbReference type="Proteomes" id="UP000249013"/>
    </source>
</evidence>
<dbReference type="RefSeq" id="WP_077497095.1">
    <property type="nucleotide sequence ID" value="NZ_LS483409.1"/>
</dbReference>
<evidence type="ECO:0000313" key="1">
    <source>
        <dbReference type="EMBL" id="SQG79755.1"/>
    </source>
</evidence>
<protein>
    <submittedName>
        <fullName evidence="1">Uncharacterized protein</fullName>
    </submittedName>
</protein>
<accession>A0AA94SA45</accession>
<dbReference type="EMBL" id="LS483409">
    <property type="protein sequence ID" value="SQG79755.1"/>
    <property type="molecule type" value="Genomic_DNA"/>
</dbReference>
<organism evidence="1 2">
    <name type="scientific">Streptococcus gallolyticus</name>
    <dbReference type="NCBI Taxonomy" id="315405"/>
    <lineage>
        <taxon>Bacteria</taxon>
        <taxon>Bacillati</taxon>
        <taxon>Bacillota</taxon>
        <taxon>Bacilli</taxon>
        <taxon>Lactobacillales</taxon>
        <taxon>Streptococcaceae</taxon>
        <taxon>Streptococcus</taxon>
    </lineage>
</organism>
<dbReference type="Proteomes" id="UP000249013">
    <property type="component" value="Chromosome 1"/>
</dbReference>
<reference evidence="1 2" key="1">
    <citation type="submission" date="2018-06" db="EMBL/GenBank/DDBJ databases">
        <authorList>
            <consortium name="Pathogen Informatics"/>
            <person name="Doyle S."/>
        </authorList>
    </citation>
    <scope>NUCLEOTIDE SEQUENCE [LARGE SCALE GENOMIC DNA]</scope>
    <source>
        <strain evidence="1 2">NCTC13773</strain>
    </source>
</reference>
<dbReference type="AlphaFoldDB" id="A0AA94SA45"/>